<accession>A0A1E5BVZ9</accession>
<dbReference type="InterPro" id="IPR017938">
    <property type="entry name" value="Riboflavin_synthase-like_b-brl"/>
</dbReference>
<gene>
    <name evidence="3" type="ORF">A1OK_17625</name>
</gene>
<dbReference type="PANTHER" id="PTHR30157:SF0">
    <property type="entry name" value="NADPH-DEPENDENT FERRIC-CHELATE REDUCTASE"/>
    <property type="match status" value="1"/>
</dbReference>
<dbReference type="Gene3D" id="3.40.50.80">
    <property type="entry name" value="Nucleotide-binding domain of ferredoxin-NADP reductase (FNR) module"/>
    <property type="match status" value="1"/>
</dbReference>
<dbReference type="InterPro" id="IPR007037">
    <property type="entry name" value="SIP_rossman_dom"/>
</dbReference>
<name>A0A1E5BVZ9_9GAMM</name>
<dbReference type="Pfam" id="PF08021">
    <property type="entry name" value="FAD_binding_9"/>
    <property type="match status" value="1"/>
</dbReference>
<dbReference type="Gene3D" id="2.40.30.10">
    <property type="entry name" value="Translation factors"/>
    <property type="match status" value="1"/>
</dbReference>
<dbReference type="PANTHER" id="PTHR30157">
    <property type="entry name" value="FERRIC REDUCTASE, NADPH-DEPENDENT"/>
    <property type="match status" value="1"/>
</dbReference>
<dbReference type="SUPFAM" id="SSF63380">
    <property type="entry name" value="Riboflavin synthase domain-like"/>
    <property type="match status" value="1"/>
</dbReference>
<reference evidence="3 4" key="1">
    <citation type="journal article" date="2012" name="Science">
        <title>Ecological populations of bacteria act as socially cohesive units of antibiotic production and resistance.</title>
        <authorList>
            <person name="Cordero O.X."/>
            <person name="Wildschutte H."/>
            <person name="Kirkup B."/>
            <person name="Proehl S."/>
            <person name="Ngo L."/>
            <person name="Hussain F."/>
            <person name="Le Roux F."/>
            <person name="Mincer T."/>
            <person name="Polz M.F."/>
        </authorList>
    </citation>
    <scope>NUCLEOTIDE SEQUENCE [LARGE SCALE GENOMIC DNA]</scope>
    <source>
        <strain evidence="3 4">FF-454</strain>
    </source>
</reference>
<protein>
    <submittedName>
        <fullName evidence="3">NADPH-dependent ferric siderophore reductase</fullName>
    </submittedName>
</protein>
<dbReference type="Proteomes" id="UP000095039">
    <property type="component" value="Unassembled WGS sequence"/>
</dbReference>
<dbReference type="EMBL" id="AJWN02000109">
    <property type="protein sequence ID" value="OEE57443.1"/>
    <property type="molecule type" value="Genomic_DNA"/>
</dbReference>
<evidence type="ECO:0000313" key="4">
    <source>
        <dbReference type="Proteomes" id="UP000095039"/>
    </source>
</evidence>
<dbReference type="Pfam" id="PF04954">
    <property type="entry name" value="SIP"/>
    <property type="match status" value="1"/>
</dbReference>
<dbReference type="InterPro" id="IPR039374">
    <property type="entry name" value="SIP_fam"/>
</dbReference>
<comment type="similarity">
    <text evidence="1">Belongs to the SIP oxidoreductase family.</text>
</comment>
<dbReference type="InterPro" id="IPR013113">
    <property type="entry name" value="SIP_FAD-bd"/>
</dbReference>
<dbReference type="PROSITE" id="PS51384">
    <property type="entry name" value="FAD_FR"/>
    <property type="match status" value="1"/>
</dbReference>
<dbReference type="InterPro" id="IPR017927">
    <property type="entry name" value="FAD-bd_FR_type"/>
</dbReference>
<proteinExistence type="inferred from homology"/>
<evidence type="ECO:0000256" key="1">
    <source>
        <dbReference type="ARBA" id="ARBA00035644"/>
    </source>
</evidence>
<dbReference type="GO" id="GO:0016491">
    <property type="term" value="F:oxidoreductase activity"/>
    <property type="evidence" value="ECO:0007669"/>
    <property type="project" value="InterPro"/>
</dbReference>
<evidence type="ECO:0000259" key="2">
    <source>
        <dbReference type="PROSITE" id="PS51384"/>
    </source>
</evidence>
<keyword evidence="4" id="KW-1185">Reference proteome</keyword>
<sequence>MNKPSPTSLVVQSSEQITPNMQRIVLHGEGLSRFPSNCEGGYIKLMFAPNGSTDLSTLADSERPVLRTYTIRAIDLSAHTVTVDFVRHNVDDCGCGHAARWSMNAEQGDTINIAGPGTIQTINQNADWFFMAADMTALPALSVKISALPKNAKGYAVIEVLSKEDIQTLDAPKGISVEWIVKDQNDSLASHVVQKTWLDGEAAVWCACEFDSMRTLRQYFRNEKGVERDNIYISSYWKNGVTEEGHKVAKREDAEATA</sequence>
<feature type="domain" description="FAD-binding FR-type" evidence="2">
    <location>
        <begin position="4"/>
        <end position="123"/>
    </location>
</feature>
<comment type="caution">
    <text evidence="3">The sequence shown here is derived from an EMBL/GenBank/DDBJ whole genome shotgun (WGS) entry which is preliminary data.</text>
</comment>
<dbReference type="RefSeq" id="WP_016958333.1">
    <property type="nucleotide sequence ID" value="NZ_AJWN02000109.1"/>
</dbReference>
<dbReference type="InterPro" id="IPR039261">
    <property type="entry name" value="FNR_nucleotide-bd"/>
</dbReference>
<evidence type="ECO:0000313" key="3">
    <source>
        <dbReference type="EMBL" id="OEE57443.1"/>
    </source>
</evidence>
<dbReference type="CDD" id="cd06193">
    <property type="entry name" value="siderophore_interacting"/>
    <property type="match status" value="1"/>
</dbReference>
<dbReference type="AlphaFoldDB" id="A0A1E5BVZ9"/>
<organism evidence="3 4">
    <name type="scientific">Enterovibrio norvegicus FF-454</name>
    <dbReference type="NCBI Taxonomy" id="1185651"/>
    <lineage>
        <taxon>Bacteria</taxon>
        <taxon>Pseudomonadati</taxon>
        <taxon>Pseudomonadota</taxon>
        <taxon>Gammaproteobacteria</taxon>
        <taxon>Vibrionales</taxon>
        <taxon>Vibrionaceae</taxon>
        <taxon>Enterovibrio</taxon>
    </lineage>
</organism>